<dbReference type="OrthoDB" id="9801219at2"/>
<feature type="region of interest" description="Disordered" evidence="7">
    <location>
        <begin position="20"/>
        <end position="41"/>
    </location>
</feature>
<dbReference type="Pfam" id="PF00294">
    <property type="entry name" value="PfkB"/>
    <property type="match status" value="1"/>
</dbReference>
<evidence type="ECO:0000256" key="4">
    <source>
        <dbReference type="ARBA" id="ARBA00022777"/>
    </source>
</evidence>
<evidence type="ECO:0000256" key="2">
    <source>
        <dbReference type="ARBA" id="ARBA00022679"/>
    </source>
</evidence>
<sequence>MAKSRPDLLTVTLNPALDVSSATERVTPGPKLRLDRPLSEPGGGGLNVARAAAKLGGRPCAIAALGGPTGARIAALMAESGVTLRAFDPGGETRTNLAVTETATGQQYRLQMPGPDWTAETGAAMIALIEAEAARIGDAAVIVLSGSQPPGLSDGFPQDLAARLGPRCRLIVDTSGPALQRLVAQPREGAAPHVLRMDQAESEGIAGGPLPDPAASLDVAAALVARGVADCVVIARGAEGSVLATGDTRLHCQPPVVPVVSKIGAGDSFTAAFALALARNAGWAEALIAGTAAAAAAVMTPGTELCRAGDASNITPRCRLNASG</sequence>
<dbReference type="PIRSF" id="PIRSF000535">
    <property type="entry name" value="1PFK/6PFK/LacC"/>
    <property type="match status" value="1"/>
</dbReference>
<dbReference type="InterPro" id="IPR011611">
    <property type="entry name" value="PfkB_dom"/>
</dbReference>
<evidence type="ECO:0000256" key="7">
    <source>
        <dbReference type="SAM" id="MobiDB-lite"/>
    </source>
</evidence>
<evidence type="ECO:0000256" key="3">
    <source>
        <dbReference type="ARBA" id="ARBA00022741"/>
    </source>
</evidence>
<dbReference type="InterPro" id="IPR017583">
    <property type="entry name" value="Tagatose/fructose_Pkinase"/>
</dbReference>
<evidence type="ECO:0000313" key="10">
    <source>
        <dbReference type="Proteomes" id="UP000244940"/>
    </source>
</evidence>
<dbReference type="PANTHER" id="PTHR46566">
    <property type="entry name" value="1-PHOSPHOFRUCTOKINASE-RELATED"/>
    <property type="match status" value="1"/>
</dbReference>
<proteinExistence type="inferred from homology"/>
<dbReference type="RefSeq" id="WP_109533981.1">
    <property type="nucleotide sequence ID" value="NZ_QEYD01000008.1"/>
</dbReference>
<evidence type="ECO:0000256" key="6">
    <source>
        <dbReference type="PIRNR" id="PIRNR000535"/>
    </source>
</evidence>
<keyword evidence="2 6" id="KW-0808">Transferase</keyword>
<dbReference type="GO" id="GO:0003872">
    <property type="term" value="F:6-phosphofructokinase activity"/>
    <property type="evidence" value="ECO:0007669"/>
    <property type="project" value="TreeGrafter"/>
</dbReference>
<evidence type="ECO:0000259" key="8">
    <source>
        <dbReference type="Pfam" id="PF00294"/>
    </source>
</evidence>
<dbReference type="PANTHER" id="PTHR46566:SF2">
    <property type="entry name" value="ATP-DEPENDENT 6-PHOSPHOFRUCTOKINASE ISOZYME 2"/>
    <property type="match status" value="1"/>
</dbReference>
<evidence type="ECO:0000256" key="1">
    <source>
        <dbReference type="ARBA" id="ARBA00010688"/>
    </source>
</evidence>
<dbReference type="Gene3D" id="3.40.1190.20">
    <property type="match status" value="1"/>
</dbReference>
<comment type="similarity">
    <text evidence="1 6">Belongs to the carbohydrate kinase PfkB family.</text>
</comment>
<keyword evidence="5" id="KW-0067">ATP-binding</keyword>
<protein>
    <recommendedName>
        <fullName evidence="6">Phosphofructokinase</fullName>
    </recommendedName>
</protein>
<keyword evidence="4 9" id="KW-0418">Kinase</keyword>
<name>A0A2U2C7W9_9RHOB</name>
<organism evidence="9 10">
    <name type="scientific">Pararhodobacter marinus</name>
    <dbReference type="NCBI Taxonomy" id="2184063"/>
    <lineage>
        <taxon>Bacteria</taxon>
        <taxon>Pseudomonadati</taxon>
        <taxon>Pseudomonadota</taxon>
        <taxon>Alphaproteobacteria</taxon>
        <taxon>Rhodobacterales</taxon>
        <taxon>Paracoccaceae</taxon>
        <taxon>Pararhodobacter</taxon>
    </lineage>
</organism>
<keyword evidence="10" id="KW-1185">Reference proteome</keyword>
<evidence type="ECO:0000256" key="5">
    <source>
        <dbReference type="ARBA" id="ARBA00022840"/>
    </source>
</evidence>
<dbReference type="GeneID" id="94366030"/>
<comment type="caution">
    <text evidence="9">The sequence shown here is derived from an EMBL/GenBank/DDBJ whole genome shotgun (WGS) entry which is preliminary data.</text>
</comment>
<dbReference type="Proteomes" id="UP000244940">
    <property type="component" value="Unassembled WGS sequence"/>
</dbReference>
<accession>A0A2U2C7W9</accession>
<dbReference type="SUPFAM" id="SSF53613">
    <property type="entry name" value="Ribokinase-like"/>
    <property type="match status" value="1"/>
</dbReference>
<reference evidence="9 10" key="1">
    <citation type="submission" date="2018-05" db="EMBL/GenBank/DDBJ databases">
        <title>Pararhodobacter marina sp. nov., isolated from deep-sea water of the Indian Ocean.</title>
        <authorList>
            <person name="Lai Q.Sr."/>
            <person name="Liu X."/>
            <person name="Shao Z."/>
        </authorList>
    </citation>
    <scope>NUCLEOTIDE SEQUENCE [LARGE SCALE GENOMIC DNA]</scope>
    <source>
        <strain evidence="9 10">CIC4N-9</strain>
    </source>
</reference>
<dbReference type="AlphaFoldDB" id="A0A2U2C7W9"/>
<feature type="domain" description="Carbohydrate kinase PfkB" evidence="8">
    <location>
        <begin position="18"/>
        <end position="306"/>
    </location>
</feature>
<evidence type="ECO:0000313" key="9">
    <source>
        <dbReference type="EMBL" id="PWE27985.1"/>
    </source>
</evidence>
<keyword evidence="3" id="KW-0547">Nucleotide-binding</keyword>
<gene>
    <name evidence="9" type="ORF">C4N9_14130</name>
</gene>
<dbReference type="EMBL" id="QEYD01000008">
    <property type="protein sequence ID" value="PWE27985.1"/>
    <property type="molecule type" value="Genomic_DNA"/>
</dbReference>
<dbReference type="GO" id="GO:0005524">
    <property type="term" value="F:ATP binding"/>
    <property type="evidence" value="ECO:0007669"/>
    <property type="project" value="UniProtKB-KW"/>
</dbReference>
<dbReference type="InterPro" id="IPR029056">
    <property type="entry name" value="Ribokinase-like"/>
</dbReference>
<dbReference type="GO" id="GO:0005829">
    <property type="term" value="C:cytosol"/>
    <property type="evidence" value="ECO:0007669"/>
    <property type="project" value="TreeGrafter"/>
</dbReference>